<dbReference type="Pfam" id="PF04962">
    <property type="entry name" value="KduI"/>
    <property type="match status" value="1"/>
</dbReference>
<keyword evidence="1 2" id="KW-0413">Isomerase</keyword>
<reference evidence="2 3" key="1">
    <citation type="submission" date="2024-09" db="EMBL/GenBank/DDBJ databases">
        <authorList>
            <person name="Sun Q."/>
            <person name="Mori K."/>
        </authorList>
    </citation>
    <scope>NUCLEOTIDE SEQUENCE [LARGE SCALE GENOMIC DNA]</scope>
    <source>
        <strain evidence="2 3">TBRC 1432</strain>
    </source>
</reference>
<evidence type="ECO:0000313" key="2">
    <source>
        <dbReference type="EMBL" id="MFC0544927.1"/>
    </source>
</evidence>
<keyword evidence="3" id="KW-1185">Reference proteome</keyword>
<protein>
    <submittedName>
        <fullName evidence="2">5-deoxy-glucuronate isomerase</fullName>
        <ecNumber evidence="2">5.3.1.30</ecNumber>
    </submittedName>
</protein>
<dbReference type="RefSeq" id="WP_273936345.1">
    <property type="nucleotide sequence ID" value="NZ_CP097263.1"/>
</dbReference>
<evidence type="ECO:0000256" key="1">
    <source>
        <dbReference type="ARBA" id="ARBA00023235"/>
    </source>
</evidence>
<dbReference type="EMBL" id="JBHLUD010000008">
    <property type="protein sequence ID" value="MFC0544927.1"/>
    <property type="molecule type" value="Genomic_DNA"/>
</dbReference>
<dbReference type="InterPro" id="IPR014710">
    <property type="entry name" value="RmlC-like_jellyroll"/>
</dbReference>
<proteinExistence type="predicted"/>
<gene>
    <name evidence="2" type="primary">iolB</name>
    <name evidence="2" type="ORF">ACFFH7_25710</name>
</gene>
<dbReference type="NCBIfam" id="TIGR04378">
    <property type="entry name" value="myo_inos_iolB"/>
    <property type="match status" value="1"/>
</dbReference>
<dbReference type="SUPFAM" id="SSF51182">
    <property type="entry name" value="RmlC-like cupins"/>
    <property type="match status" value="1"/>
</dbReference>
<dbReference type="InterPro" id="IPR011051">
    <property type="entry name" value="RmlC_Cupin_sf"/>
</dbReference>
<dbReference type="GO" id="GO:0102482">
    <property type="term" value="F:5-deoxy-D-glucuronate isomerase activity"/>
    <property type="evidence" value="ECO:0007669"/>
    <property type="project" value="UniProtKB-EC"/>
</dbReference>
<accession>A0ABV6MXC3</accession>
<dbReference type="PIRSF" id="PIRSF036628">
    <property type="entry name" value="IolB"/>
    <property type="match status" value="1"/>
</dbReference>
<dbReference type="Proteomes" id="UP001589810">
    <property type="component" value="Unassembled WGS sequence"/>
</dbReference>
<dbReference type="Gene3D" id="2.60.120.10">
    <property type="entry name" value="Jelly Rolls"/>
    <property type="match status" value="2"/>
</dbReference>
<organism evidence="2 3">
    <name type="scientific">Kutzneria chonburiensis</name>
    <dbReference type="NCBI Taxonomy" id="1483604"/>
    <lineage>
        <taxon>Bacteria</taxon>
        <taxon>Bacillati</taxon>
        <taxon>Actinomycetota</taxon>
        <taxon>Actinomycetes</taxon>
        <taxon>Pseudonocardiales</taxon>
        <taxon>Pseudonocardiaceae</taxon>
        <taxon>Kutzneria</taxon>
    </lineage>
</organism>
<dbReference type="PANTHER" id="PTHR39193:SF1">
    <property type="entry name" value="5-DEOXY-GLUCURONATE ISOMERASE"/>
    <property type="match status" value="1"/>
</dbReference>
<evidence type="ECO:0000313" key="3">
    <source>
        <dbReference type="Proteomes" id="UP001589810"/>
    </source>
</evidence>
<sequence>MSLHRPLGTLSDGEDPVRLTPEAAGWTYTGLRVLLLHPGTSRVIETGEFEAFVLPLSGGCVVEVDGRRFELEGRDSVFTRVTDFAYVPRDATVTLSTRDGVEVALPMARCTRRLEPRYGPAEDVPVETRGAGNATRQVTNFGVPGVWDHADKLNACELITPDGNWSSYPPHKHDEASECEVVNEEIYYFRIAGRDGFNTSREGFGLHRTYTADGSVDEDVAIRDGDVFLIPRGYHGPCVAAPGYPMYYLNVLAGPADDRSMAFCDDPAHGWIRDTWASTPLDPRCPVTSAKGRVR</sequence>
<name>A0ABV6MXC3_9PSEU</name>
<dbReference type="InterPro" id="IPR024203">
    <property type="entry name" value="Deoxy-glucuronate_isom_IolB"/>
</dbReference>
<dbReference type="EC" id="5.3.1.30" evidence="2"/>
<dbReference type="InterPro" id="IPR021120">
    <property type="entry name" value="KduI/IolB_isomerase"/>
</dbReference>
<dbReference type="PANTHER" id="PTHR39193">
    <property type="entry name" value="5-DEOXY-GLUCURONATE ISOMERASE"/>
    <property type="match status" value="1"/>
</dbReference>
<comment type="caution">
    <text evidence="2">The sequence shown here is derived from an EMBL/GenBank/DDBJ whole genome shotgun (WGS) entry which is preliminary data.</text>
</comment>